<evidence type="ECO:0000313" key="2">
    <source>
        <dbReference type="EMBL" id="RDD61050.1"/>
    </source>
</evidence>
<dbReference type="EMBL" id="QPMH01000016">
    <property type="protein sequence ID" value="RDD61050.1"/>
    <property type="molecule type" value="Genomic_DNA"/>
</dbReference>
<gene>
    <name evidence="2" type="ORF">DRB17_15105</name>
</gene>
<feature type="domain" description="Co-chaperone DjlA N-terminal" evidence="1">
    <location>
        <begin position="16"/>
        <end position="132"/>
    </location>
</feature>
<organism evidence="2 3">
    <name type="scientific">Ferruginivarius sediminum</name>
    <dbReference type="NCBI Taxonomy" id="2661937"/>
    <lineage>
        <taxon>Bacteria</taxon>
        <taxon>Pseudomonadati</taxon>
        <taxon>Pseudomonadota</taxon>
        <taxon>Alphaproteobacteria</taxon>
        <taxon>Rhodospirillales</taxon>
        <taxon>Rhodospirillaceae</taxon>
        <taxon>Ferruginivarius</taxon>
    </lineage>
</organism>
<name>A0A369T6V4_9PROT</name>
<proteinExistence type="predicted"/>
<dbReference type="SUPFAM" id="SSF158682">
    <property type="entry name" value="TerB-like"/>
    <property type="match status" value="1"/>
</dbReference>
<dbReference type="Gene3D" id="1.10.3680.10">
    <property type="entry name" value="TerB-like"/>
    <property type="match status" value="1"/>
</dbReference>
<comment type="caution">
    <text evidence="2">The sequence shown here is derived from an EMBL/GenBank/DDBJ whole genome shotgun (WGS) entry which is preliminary data.</text>
</comment>
<evidence type="ECO:0000313" key="3">
    <source>
        <dbReference type="Proteomes" id="UP000253941"/>
    </source>
</evidence>
<sequence>MPSDRKSRAGTIDHHAALIYTMVLVSAADREMTDRELATIGDVVSHWPVFRDFDREKLSSTAEDCANLLRDEDGLDQVIETIRAALPKHLCETAYALACDVAAADGRASQEELRLLEMLRYGLEIGRLEAAAIERATRVRHATL</sequence>
<dbReference type="RefSeq" id="WP_114583053.1">
    <property type="nucleotide sequence ID" value="NZ_QPMH01000016.1"/>
</dbReference>
<accession>A0A369T6V4</accession>
<reference evidence="2 3" key="1">
    <citation type="submission" date="2018-07" db="EMBL/GenBank/DDBJ databases">
        <title>Venubactetium sediminum gen. nov., sp. nov., isolated from a marine solar saltern.</title>
        <authorList>
            <person name="Wang S."/>
        </authorList>
    </citation>
    <scope>NUCLEOTIDE SEQUENCE [LARGE SCALE GENOMIC DNA]</scope>
    <source>
        <strain evidence="2 3">WD2A32</strain>
    </source>
</reference>
<dbReference type="InterPro" id="IPR007791">
    <property type="entry name" value="DjlA_N"/>
</dbReference>
<evidence type="ECO:0000259" key="1">
    <source>
        <dbReference type="Pfam" id="PF05099"/>
    </source>
</evidence>
<dbReference type="Proteomes" id="UP000253941">
    <property type="component" value="Unassembled WGS sequence"/>
</dbReference>
<dbReference type="Pfam" id="PF05099">
    <property type="entry name" value="TerB"/>
    <property type="match status" value="1"/>
</dbReference>
<protein>
    <recommendedName>
        <fullName evidence="1">Co-chaperone DjlA N-terminal domain-containing protein</fullName>
    </recommendedName>
</protein>
<dbReference type="AlphaFoldDB" id="A0A369T6V4"/>
<dbReference type="CDD" id="cd07176">
    <property type="entry name" value="terB"/>
    <property type="match status" value="1"/>
</dbReference>
<keyword evidence="3" id="KW-1185">Reference proteome</keyword>
<dbReference type="InterPro" id="IPR029024">
    <property type="entry name" value="TerB-like"/>
</dbReference>